<evidence type="ECO:0000313" key="1">
    <source>
        <dbReference type="EMBL" id="CAF0904740.1"/>
    </source>
</evidence>
<dbReference type="EMBL" id="CAJNOC010001977">
    <property type="protein sequence ID" value="CAF0904740.1"/>
    <property type="molecule type" value="Genomic_DNA"/>
</dbReference>
<accession>A0A813ZXP9</accession>
<sequence length="98" mass="11515">MNKNRIFKEEISALKIDNHIDQDRHKIAKSFNEYFKSVLLPEIDDEHTPKILNYTDKISEIDPFKVFIPGNVERLLRNLKEDKYSGPDNVSALMLKKL</sequence>
<reference evidence="1" key="1">
    <citation type="submission" date="2021-02" db="EMBL/GenBank/DDBJ databases">
        <authorList>
            <person name="Nowell W R."/>
        </authorList>
    </citation>
    <scope>NUCLEOTIDE SEQUENCE</scope>
    <source>
        <strain evidence="1">Ploen Becks lab</strain>
    </source>
</reference>
<comment type="caution">
    <text evidence="1">The sequence shown here is derived from an EMBL/GenBank/DDBJ whole genome shotgun (WGS) entry which is preliminary data.</text>
</comment>
<protein>
    <submittedName>
        <fullName evidence="1">Uncharacterized protein</fullName>
    </submittedName>
</protein>
<dbReference type="Proteomes" id="UP000663879">
    <property type="component" value="Unassembled WGS sequence"/>
</dbReference>
<gene>
    <name evidence="1" type="ORF">OXX778_LOCUS11585</name>
</gene>
<keyword evidence="2" id="KW-1185">Reference proteome</keyword>
<dbReference type="AlphaFoldDB" id="A0A813ZXP9"/>
<organism evidence="1 2">
    <name type="scientific">Brachionus calyciflorus</name>
    <dbReference type="NCBI Taxonomy" id="104777"/>
    <lineage>
        <taxon>Eukaryota</taxon>
        <taxon>Metazoa</taxon>
        <taxon>Spiralia</taxon>
        <taxon>Gnathifera</taxon>
        <taxon>Rotifera</taxon>
        <taxon>Eurotatoria</taxon>
        <taxon>Monogononta</taxon>
        <taxon>Pseudotrocha</taxon>
        <taxon>Ploima</taxon>
        <taxon>Brachionidae</taxon>
        <taxon>Brachionus</taxon>
    </lineage>
</organism>
<evidence type="ECO:0000313" key="2">
    <source>
        <dbReference type="Proteomes" id="UP000663879"/>
    </source>
</evidence>
<proteinExistence type="predicted"/>
<name>A0A813ZXP9_9BILA</name>